<feature type="compositionally biased region" description="Low complexity" evidence="8">
    <location>
        <begin position="712"/>
        <end position="723"/>
    </location>
</feature>
<feature type="transmembrane region" description="Helical" evidence="9">
    <location>
        <begin position="155"/>
        <end position="178"/>
    </location>
</feature>
<feature type="transmembrane region" description="Helical" evidence="9">
    <location>
        <begin position="131"/>
        <end position="148"/>
    </location>
</feature>
<dbReference type="Pfam" id="PF14378">
    <property type="entry name" value="PAP2_3"/>
    <property type="match status" value="1"/>
</dbReference>
<gene>
    <name evidence="12" type="ORF">IHE55_07250</name>
</gene>
<evidence type="ECO:0000256" key="9">
    <source>
        <dbReference type="SAM" id="Phobius"/>
    </source>
</evidence>
<keyword evidence="2" id="KW-1003">Cell membrane</keyword>
<feature type="signal peptide" evidence="10">
    <location>
        <begin position="1"/>
        <end position="18"/>
    </location>
</feature>
<name>A0ABS0NHH7_9ACTN</name>
<feature type="transmembrane region" description="Helical" evidence="9">
    <location>
        <begin position="247"/>
        <end position="266"/>
    </location>
</feature>
<dbReference type="CDD" id="cd03386">
    <property type="entry name" value="PAP2_Aur1_like"/>
    <property type="match status" value="1"/>
</dbReference>
<keyword evidence="10" id="KW-0732">Signal</keyword>
<keyword evidence="4 9" id="KW-0812">Transmembrane</keyword>
<accession>A0ABS0NHH7</accession>
<sequence length="777" mass="82066">MLLVALWLLAGLLAARQAAEVLRRPPGERLTDLETWIGDRGVLHVSGSLYEGGSFTGTPFSGLVLKPLTRAAEESLGVAWTFGTLLLLVVLGLVVARALPDQVSRHTRLLAAPLAISLMAVSLPVRSTFTLGQASIIPVLLVLLTLLRRTSDRQAGLLTGLAAALQPALLLFSALHWLTGRRRAAAFGGGAFAVGTGAAWAVMPEDSRTYWFHHFGGAGLGEPADSLSNQSLHGLLLRLGLDGPPELALLAVLAVAVAALGLRRAVRYALDGQALLAVAVTGCVALAVSPTSWQHQQLWILLAAVGRVGRNRSDRLMWPVIVIMVMSLDRTALLPDVRLYDVLGDNAPLLAALTAALLMPFLARTSPLWATPRPTPRADVERSRFRYVPLLRLYRRPLSRPNLLLELMLIRVFYFAYSSVRGLAPGSRSLAEGHGRQVLAVEEWLSIDIEYSFNHLVADTPWLKDSMNYYYSTFHFLVPLSLLGWLYVCRPAAYRWARTPLGIATALALVGFWLYPLAPPRLMPGLGYIDTANGPQDFGNPDFGALTELSNQYAAMPSLHVGWSLWCGVIIALVAPRLWMKALGMLYPMMTVAVIMGTGNHYLLDAVGGAVVVAVGFAAQYLLTGTGRAPRTDKDLTLREVPAATLTAVRALPRPPVPREAPAVPREAPAERAGTGAAVAEQDRAPGAGTPAAGLEPATGTSGDGRQPAARAVGDGAEPAPGVAGVGREPGVGTAGDGGEPGAGAPARAASGGGPTEENAPDPAVDPVSPSNGGAAR</sequence>
<evidence type="ECO:0000313" key="13">
    <source>
        <dbReference type="Proteomes" id="UP000807371"/>
    </source>
</evidence>
<evidence type="ECO:0000256" key="5">
    <source>
        <dbReference type="ARBA" id="ARBA00022989"/>
    </source>
</evidence>
<keyword evidence="5 9" id="KW-1133">Transmembrane helix</keyword>
<dbReference type="InterPro" id="IPR026841">
    <property type="entry name" value="Aur1/Ipt1"/>
</dbReference>
<comment type="subcellular location">
    <subcellularLocation>
        <location evidence="1">Cell membrane</location>
        <topology evidence="1">Multi-pass membrane protein</topology>
    </subcellularLocation>
</comment>
<evidence type="ECO:0000256" key="10">
    <source>
        <dbReference type="SAM" id="SignalP"/>
    </source>
</evidence>
<protein>
    <submittedName>
        <fullName evidence="12">Phosphatase PAP2 family protein</fullName>
    </submittedName>
</protein>
<dbReference type="Pfam" id="PF09594">
    <property type="entry name" value="GT87"/>
    <property type="match status" value="1"/>
</dbReference>
<feature type="transmembrane region" description="Helical" evidence="9">
    <location>
        <begin position="500"/>
        <end position="518"/>
    </location>
</feature>
<evidence type="ECO:0000256" key="4">
    <source>
        <dbReference type="ARBA" id="ARBA00022692"/>
    </source>
</evidence>
<dbReference type="InterPro" id="IPR018584">
    <property type="entry name" value="GT87"/>
</dbReference>
<evidence type="ECO:0000256" key="1">
    <source>
        <dbReference type="ARBA" id="ARBA00004651"/>
    </source>
</evidence>
<feature type="compositionally biased region" description="Low complexity" evidence="8">
    <location>
        <begin position="660"/>
        <end position="673"/>
    </location>
</feature>
<comment type="caution">
    <text evidence="12">The sequence shown here is derived from an EMBL/GenBank/DDBJ whole genome shotgun (WGS) entry which is preliminary data.</text>
</comment>
<feature type="transmembrane region" description="Helical" evidence="9">
    <location>
        <begin position="601"/>
        <end position="623"/>
    </location>
</feature>
<feature type="transmembrane region" description="Helical" evidence="9">
    <location>
        <begin position="316"/>
        <end position="334"/>
    </location>
</feature>
<proteinExistence type="inferred from homology"/>
<feature type="compositionally biased region" description="Gly residues" evidence="8">
    <location>
        <begin position="724"/>
        <end position="742"/>
    </location>
</feature>
<dbReference type="InterPro" id="IPR052185">
    <property type="entry name" value="IPC_Synthase-Related"/>
</dbReference>
<evidence type="ECO:0000313" key="12">
    <source>
        <dbReference type="EMBL" id="MBH5334608.1"/>
    </source>
</evidence>
<feature type="transmembrane region" description="Helical" evidence="9">
    <location>
        <begin position="563"/>
        <end position="580"/>
    </location>
</feature>
<keyword evidence="13" id="KW-1185">Reference proteome</keyword>
<feature type="transmembrane region" description="Helical" evidence="9">
    <location>
        <begin position="469"/>
        <end position="488"/>
    </location>
</feature>
<evidence type="ECO:0000256" key="3">
    <source>
        <dbReference type="ARBA" id="ARBA00022679"/>
    </source>
</evidence>
<dbReference type="PANTHER" id="PTHR31310:SF7">
    <property type="entry name" value="PA-PHOSPHATASE RELATED-FAMILY PROTEIN DDB_G0268928"/>
    <property type="match status" value="1"/>
</dbReference>
<dbReference type="Proteomes" id="UP000807371">
    <property type="component" value="Unassembled WGS sequence"/>
</dbReference>
<evidence type="ECO:0000256" key="6">
    <source>
        <dbReference type="ARBA" id="ARBA00023136"/>
    </source>
</evidence>
<reference evidence="12 13" key="1">
    <citation type="submission" date="2020-09" db="EMBL/GenBank/DDBJ databases">
        <title>Biosynthesis of the nuclear factor of activated T cells inhibitor NFAT-133 and its congeners in Streptomyces pactum.</title>
        <authorList>
            <person name="Zhou W."/>
            <person name="Posri P."/>
            <person name="Abugrain M.E."/>
            <person name="Weisberg A.J."/>
            <person name="Chang J.H."/>
            <person name="Mahmud T."/>
        </authorList>
    </citation>
    <scope>NUCLEOTIDE SEQUENCE [LARGE SCALE GENOMIC DNA]</scope>
    <source>
        <strain evidence="12 13">ATCC 27456</strain>
    </source>
</reference>
<evidence type="ECO:0000256" key="2">
    <source>
        <dbReference type="ARBA" id="ARBA00022475"/>
    </source>
</evidence>
<dbReference type="RefSeq" id="WP_197991846.1">
    <property type="nucleotide sequence ID" value="NZ_JACYXC010000001.1"/>
</dbReference>
<feature type="transmembrane region" description="Helical" evidence="9">
    <location>
        <begin position="77"/>
        <end position="96"/>
    </location>
</feature>
<evidence type="ECO:0000259" key="11">
    <source>
        <dbReference type="Pfam" id="PF14378"/>
    </source>
</evidence>
<feature type="transmembrane region" description="Helical" evidence="9">
    <location>
        <begin position="346"/>
        <end position="363"/>
    </location>
</feature>
<feature type="chain" id="PRO_5047329108" evidence="10">
    <location>
        <begin position="19"/>
        <end position="777"/>
    </location>
</feature>
<keyword evidence="3" id="KW-0808">Transferase</keyword>
<evidence type="ECO:0000256" key="8">
    <source>
        <dbReference type="SAM" id="MobiDB-lite"/>
    </source>
</evidence>
<feature type="domain" description="Inositolphosphotransferase Aur1/Ipt1" evidence="11">
    <location>
        <begin position="436"/>
        <end position="618"/>
    </location>
</feature>
<organism evidence="12 13">
    <name type="scientific">Streptomyces pactum</name>
    <dbReference type="NCBI Taxonomy" id="68249"/>
    <lineage>
        <taxon>Bacteria</taxon>
        <taxon>Bacillati</taxon>
        <taxon>Actinomycetota</taxon>
        <taxon>Actinomycetes</taxon>
        <taxon>Kitasatosporales</taxon>
        <taxon>Streptomycetaceae</taxon>
        <taxon>Streptomyces</taxon>
    </lineage>
</organism>
<feature type="region of interest" description="Disordered" evidence="8">
    <location>
        <begin position="650"/>
        <end position="777"/>
    </location>
</feature>
<comment type="similarity">
    <text evidence="7">Belongs to the glycosyltransferase 87 family.</text>
</comment>
<keyword evidence="6 9" id="KW-0472">Membrane</keyword>
<feature type="transmembrane region" description="Helical" evidence="9">
    <location>
        <begin position="184"/>
        <end position="203"/>
    </location>
</feature>
<feature type="transmembrane region" description="Helical" evidence="9">
    <location>
        <begin position="403"/>
        <end position="420"/>
    </location>
</feature>
<dbReference type="PANTHER" id="PTHR31310">
    <property type="match status" value="1"/>
</dbReference>
<evidence type="ECO:0000256" key="7">
    <source>
        <dbReference type="ARBA" id="ARBA00024033"/>
    </source>
</evidence>
<dbReference type="EMBL" id="JACYXC010000001">
    <property type="protein sequence ID" value="MBH5334608.1"/>
    <property type="molecule type" value="Genomic_DNA"/>
</dbReference>